<proteinExistence type="predicted"/>
<dbReference type="Gene3D" id="3.30.70.2400">
    <property type="entry name" value="Uncharacterised protein PF13773, DUF4170"/>
    <property type="match status" value="1"/>
</dbReference>
<dbReference type="AlphaFoldDB" id="A0A545U1Z0"/>
<evidence type="ECO:0000313" key="2">
    <source>
        <dbReference type="Proteomes" id="UP000315252"/>
    </source>
</evidence>
<protein>
    <submittedName>
        <fullName evidence="1">DUF4170 domain-containing protein</fullName>
    </submittedName>
</protein>
<dbReference type="Pfam" id="PF13773">
    <property type="entry name" value="DUF4170"/>
    <property type="match status" value="1"/>
</dbReference>
<dbReference type="InterPro" id="IPR025226">
    <property type="entry name" value="DUF4170"/>
</dbReference>
<name>A0A545U1Z0_9PROT</name>
<sequence length="70" mass="7999">MAQFYVVGGEYVDTHFQDAVGGDEQWIGPFGDYEAAREEWAKRAWLTVDDCATRYRIERIDPDAPPPCTD</sequence>
<gene>
    <name evidence="1" type="ORF">FKG95_02355</name>
</gene>
<dbReference type="EMBL" id="VHSH01000001">
    <property type="protein sequence ID" value="TQV83454.1"/>
    <property type="molecule type" value="Genomic_DNA"/>
</dbReference>
<dbReference type="RefSeq" id="WP_142894691.1">
    <property type="nucleotide sequence ID" value="NZ_ML660052.1"/>
</dbReference>
<accession>A0A545U1Z0</accession>
<organism evidence="1 2">
    <name type="scientific">Denitrobaculum tricleocarpae</name>
    <dbReference type="NCBI Taxonomy" id="2591009"/>
    <lineage>
        <taxon>Bacteria</taxon>
        <taxon>Pseudomonadati</taxon>
        <taxon>Pseudomonadota</taxon>
        <taxon>Alphaproteobacteria</taxon>
        <taxon>Rhodospirillales</taxon>
        <taxon>Rhodospirillaceae</taxon>
        <taxon>Denitrobaculum</taxon>
    </lineage>
</organism>
<dbReference type="Proteomes" id="UP000315252">
    <property type="component" value="Unassembled WGS sequence"/>
</dbReference>
<keyword evidence="2" id="KW-1185">Reference proteome</keyword>
<dbReference type="OrthoDB" id="9800646at2"/>
<comment type="caution">
    <text evidence="1">The sequence shown here is derived from an EMBL/GenBank/DDBJ whole genome shotgun (WGS) entry which is preliminary data.</text>
</comment>
<evidence type="ECO:0000313" key="1">
    <source>
        <dbReference type="EMBL" id="TQV83454.1"/>
    </source>
</evidence>
<reference evidence="1 2" key="1">
    <citation type="submission" date="2019-06" db="EMBL/GenBank/DDBJ databases">
        <title>Whole genome sequence for Rhodospirillaceae sp. R148.</title>
        <authorList>
            <person name="Wang G."/>
        </authorList>
    </citation>
    <scope>NUCLEOTIDE SEQUENCE [LARGE SCALE GENOMIC DNA]</scope>
    <source>
        <strain evidence="1 2">R148</strain>
    </source>
</reference>